<accession>A0ABS8BUK5</accession>
<keyword evidence="2" id="KW-1185">Reference proteome</keyword>
<sequence>MFSRLMILGSLGLAACTNPMNPAPFSDGVAQSGIALTEAFGDTPLDDGPIRILVQDADPLQVMRTFTLAPCRNNTEVCGGSENGPVGQSSIIDGQYVVANAYPGLTFFLDRNGDGFLQERGQMIPLAWD</sequence>
<gene>
    <name evidence="1" type="ORF">LGQ03_09095</name>
</gene>
<comment type="caution">
    <text evidence="1">The sequence shown here is derived from an EMBL/GenBank/DDBJ whole genome shotgun (WGS) entry which is preliminary data.</text>
</comment>
<protein>
    <recommendedName>
        <fullName evidence="3">Lipoprotein</fullName>
    </recommendedName>
</protein>
<organism evidence="1 2">
    <name type="scientific">Loktanella gaetbuli</name>
    <dbReference type="NCBI Taxonomy" id="2881335"/>
    <lineage>
        <taxon>Bacteria</taxon>
        <taxon>Pseudomonadati</taxon>
        <taxon>Pseudomonadota</taxon>
        <taxon>Alphaproteobacteria</taxon>
        <taxon>Rhodobacterales</taxon>
        <taxon>Roseobacteraceae</taxon>
        <taxon>Loktanella</taxon>
    </lineage>
</organism>
<evidence type="ECO:0000313" key="2">
    <source>
        <dbReference type="Proteomes" id="UP001138961"/>
    </source>
</evidence>
<name>A0ABS8BUK5_9RHOB</name>
<evidence type="ECO:0008006" key="3">
    <source>
        <dbReference type="Google" id="ProtNLM"/>
    </source>
</evidence>
<dbReference type="EMBL" id="JAJATZ010000003">
    <property type="protein sequence ID" value="MCB5199397.1"/>
    <property type="molecule type" value="Genomic_DNA"/>
</dbReference>
<evidence type="ECO:0000313" key="1">
    <source>
        <dbReference type="EMBL" id="MCB5199397.1"/>
    </source>
</evidence>
<dbReference type="RefSeq" id="WP_226748140.1">
    <property type="nucleotide sequence ID" value="NZ_JAJATZ010000003.1"/>
</dbReference>
<dbReference type="Proteomes" id="UP001138961">
    <property type="component" value="Unassembled WGS sequence"/>
</dbReference>
<dbReference type="PROSITE" id="PS51257">
    <property type="entry name" value="PROKAR_LIPOPROTEIN"/>
    <property type="match status" value="1"/>
</dbReference>
<reference evidence="1" key="1">
    <citation type="submission" date="2021-10" db="EMBL/GenBank/DDBJ databases">
        <title>Loktanella gaetbuli sp. nov., isolated from a tidal flat.</title>
        <authorList>
            <person name="Park S."/>
            <person name="Yoon J.-H."/>
        </authorList>
    </citation>
    <scope>NUCLEOTIDE SEQUENCE</scope>
    <source>
        <strain evidence="1">TSTF-M6</strain>
    </source>
</reference>
<proteinExistence type="predicted"/>